<proteinExistence type="predicted"/>
<feature type="domain" description="Minor tail protein gp31 C-terminal" evidence="1">
    <location>
        <begin position="373"/>
        <end position="398"/>
    </location>
</feature>
<reference evidence="2" key="1">
    <citation type="journal article" date="2021" name="Proc. Natl. Acad. Sci. U.S.A.">
        <title>A Catalog of Tens of Thousands of Viruses from Human Metagenomes Reveals Hidden Associations with Chronic Diseases.</title>
        <authorList>
            <person name="Tisza M.J."/>
            <person name="Buck C.B."/>
        </authorList>
    </citation>
    <scope>NUCLEOTIDE SEQUENCE</scope>
    <source>
        <strain evidence="2">CtNNQ1</strain>
    </source>
</reference>
<organism evidence="2">
    <name type="scientific">Siphoviridae sp. ctNNQ1</name>
    <dbReference type="NCBI Taxonomy" id="2827571"/>
    <lineage>
        <taxon>Viruses</taxon>
        <taxon>Duplodnaviria</taxon>
        <taxon>Heunggongvirae</taxon>
        <taxon>Uroviricota</taxon>
        <taxon>Caudoviricetes</taxon>
    </lineage>
</organism>
<evidence type="ECO:0000259" key="1">
    <source>
        <dbReference type="Pfam" id="PF24243"/>
    </source>
</evidence>
<name>A0A8S5LP38_9CAUD</name>
<sequence>MNNLESLATEIGKDIKDIRTRFATKQEMQEATEIDYSQIVTHEELEAKHYLTEHQNISHLATKAEVVTKLDKVDFDLLKRDAVTRNELAGRNYLTEHQSLAEYAKKSELYNDSEVKRRLSSLEAKQDKDTVYNDSELRNRISLLERKQDKDTVYDDTRVKQRISALENKPNIDVSGFVTKSELASKNYLTSHQDLSGYARKSELYNDTDIKRRLGLLENKRDNDNQTLSLSGNRLSLTNGGTVELPAPDTPVYRIAKIDIPGSGIGTTATITTNNLMNPDGIKVGDIIQDFYSSSFGSDEGYWRVTSVVNERVTVTWIGARVFPKPYNDSDLQRRVSALERRPSFDALTPTQRNSLKGEPGKNILNQNNGQELKYWVGTSAQYNAISNKDPNTIYDVYD</sequence>
<dbReference type="InterPro" id="IPR056923">
    <property type="entry name" value="Minor_tail_gp31_C"/>
</dbReference>
<protein>
    <recommendedName>
        <fullName evidence="1">Minor tail protein gp31 C-terminal domain-containing protein</fullName>
    </recommendedName>
</protein>
<evidence type="ECO:0000313" key="2">
    <source>
        <dbReference type="EMBL" id="DAD71615.1"/>
    </source>
</evidence>
<accession>A0A8S5LP38</accession>
<dbReference type="Pfam" id="PF24243">
    <property type="entry name" value="Phage_tail_C"/>
    <property type="match status" value="1"/>
</dbReference>
<dbReference type="EMBL" id="BK015884">
    <property type="protein sequence ID" value="DAD71615.1"/>
    <property type="molecule type" value="Genomic_DNA"/>
</dbReference>